<feature type="region of interest" description="Disordered" evidence="1">
    <location>
        <begin position="88"/>
        <end position="132"/>
    </location>
</feature>
<feature type="compositionally biased region" description="Low complexity" evidence="1">
    <location>
        <begin position="185"/>
        <end position="196"/>
    </location>
</feature>
<dbReference type="AlphaFoldDB" id="A0A7J5Y7H9"/>
<comment type="caution">
    <text evidence="3">The sequence shown here is derived from an EMBL/GenBank/DDBJ whole genome shotgun (WGS) entry which is preliminary data.</text>
</comment>
<evidence type="ECO:0000256" key="2">
    <source>
        <dbReference type="SAM" id="Phobius"/>
    </source>
</evidence>
<feature type="transmembrane region" description="Helical" evidence="2">
    <location>
        <begin position="15"/>
        <end position="37"/>
    </location>
</feature>
<evidence type="ECO:0000313" key="3">
    <source>
        <dbReference type="EMBL" id="KAF3844597.1"/>
    </source>
</evidence>
<keyword evidence="2" id="KW-0812">Transmembrane</keyword>
<protein>
    <submittedName>
        <fullName evidence="3">Uncharacterized protein</fullName>
    </submittedName>
</protein>
<sequence length="222" mass="23815">MYQELIPCEVTVKSVVLSVQVIMWVSTLLLVPCGYLIKQNCLVNYRMEHLASPQSPDLKKRGGFRFKQSAEIFPPPWTMYQDYSGNYDTSSRGSSTSPAQQESFTSGSSTIGSPISTSSYQEPDDHVDKPQRSVIKPICLGGGVISGGMYCTDGDSLNTPVVGASTPAATPNAPSLIFTYPSMLEPESPSPSSESCSKAHRRSSSSGDQSSDSLNSPTLLAL</sequence>
<dbReference type="OrthoDB" id="5866312at2759"/>
<feature type="compositionally biased region" description="Low complexity" evidence="1">
    <location>
        <begin position="103"/>
        <end position="119"/>
    </location>
</feature>
<keyword evidence="2" id="KW-0472">Membrane</keyword>
<dbReference type="EMBL" id="JAAKFY010000015">
    <property type="protein sequence ID" value="KAF3844597.1"/>
    <property type="molecule type" value="Genomic_DNA"/>
</dbReference>
<organism evidence="3 4">
    <name type="scientific">Dissostichus mawsoni</name>
    <name type="common">Antarctic cod</name>
    <dbReference type="NCBI Taxonomy" id="36200"/>
    <lineage>
        <taxon>Eukaryota</taxon>
        <taxon>Metazoa</taxon>
        <taxon>Chordata</taxon>
        <taxon>Craniata</taxon>
        <taxon>Vertebrata</taxon>
        <taxon>Euteleostomi</taxon>
        <taxon>Actinopterygii</taxon>
        <taxon>Neopterygii</taxon>
        <taxon>Teleostei</taxon>
        <taxon>Neoteleostei</taxon>
        <taxon>Acanthomorphata</taxon>
        <taxon>Eupercaria</taxon>
        <taxon>Perciformes</taxon>
        <taxon>Notothenioidei</taxon>
        <taxon>Nototheniidae</taxon>
        <taxon>Dissostichus</taxon>
    </lineage>
</organism>
<accession>A0A7J5Y7H9</accession>
<evidence type="ECO:0000313" key="4">
    <source>
        <dbReference type="Proteomes" id="UP000518266"/>
    </source>
</evidence>
<keyword evidence="4" id="KW-1185">Reference proteome</keyword>
<name>A0A7J5Y7H9_DISMA</name>
<feature type="compositionally biased region" description="Polar residues" evidence="1">
    <location>
        <begin position="88"/>
        <end position="102"/>
    </location>
</feature>
<reference evidence="3 4" key="1">
    <citation type="submission" date="2020-03" db="EMBL/GenBank/DDBJ databases">
        <title>Dissostichus mawsoni Genome sequencing and assembly.</title>
        <authorList>
            <person name="Park H."/>
        </authorList>
    </citation>
    <scope>NUCLEOTIDE SEQUENCE [LARGE SCALE GENOMIC DNA]</scope>
    <source>
        <strain evidence="3">DM0001</strain>
        <tissue evidence="3">Muscle</tissue>
    </source>
</reference>
<proteinExistence type="predicted"/>
<feature type="region of interest" description="Disordered" evidence="1">
    <location>
        <begin position="181"/>
        <end position="222"/>
    </location>
</feature>
<gene>
    <name evidence="3" type="ORF">F7725_007760</name>
</gene>
<dbReference type="Proteomes" id="UP000518266">
    <property type="component" value="Unassembled WGS sequence"/>
</dbReference>
<feature type="compositionally biased region" description="Low complexity" evidence="1">
    <location>
        <begin position="204"/>
        <end position="216"/>
    </location>
</feature>
<evidence type="ECO:0000256" key="1">
    <source>
        <dbReference type="SAM" id="MobiDB-lite"/>
    </source>
</evidence>
<keyword evidence="2" id="KW-1133">Transmembrane helix</keyword>